<evidence type="ECO:0000313" key="9">
    <source>
        <dbReference type="EMBL" id="CAI6290664.1"/>
    </source>
</evidence>
<gene>
    <name evidence="9" type="ORF">PDIGIT_LOCUS2444</name>
</gene>
<keyword evidence="10" id="KW-1185">Reference proteome</keyword>
<evidence type="ECO:0000256" key="6">
    <source>
        <dbReference type="SAM" id="MobiDB-lite"/>
    </source>
</evidence>
<dbReference type="PANTHER" id="PTHR23501">
    <property type="entry name" value="MAJOR FACILITATOR SUPERFAMILY"/>
    <property type="match status" value="1"/>
</dbReference>
<dbReference type="Pfam" id="PF06609">
    <property type="entry name" value="TRI12"/>
    <property type="match status" value="1"/>
</dbReference>
<feature type="transmembrane region" description="Helical" evidence="7">
    <location>
        <begin position="269"/>
        <end position="291"/>
    </location>
</feature>
<feature type="region of interest" description="Disordered" evidence="6">
    <location>
        <begin position="1"/>
        <end position="23"/>
    </location>
</feature>
<evidence type="ECO:0000256" key="7">
    <source>
        <dbReference type="SAM" id="Phobius"/>
    </source>
</evidence>
<evidence type="ECO:0000313" key="10">
    <source>
        <dbReference type="Proteomes" id="UP001152607"/>
    </source>
</evidence>
<feature type="transmembrane region" description="Helical" evidence="7">
    <location>
        <begin position="50"/>
        <end position="72"/>
    </location>
</feature>
<dbReference type="GO" id="GO:0022857">
    <property type="term" value="F:transmembrane transporter activity"/>
    <property type="evidence" value="ECO:0007669"/>
    <property type="project" value="InterPro"/>
</dbReference>
<dbReference type="EMBL" id="CAOQHR010000002">
    <property type="protein sequence ID" value="CAI6290664.1"/>
    <property type="molecule type" value="Genomic_DNA"/>
</dbReference>
<keyword evidence="5 7" id="KW-0472">Membrane</keyword>
<dbReference type="InterPro" id="IPR020846">
    <property type="entry name" value="MFS_dom"/>
</dbReference>
<feature type="transmembrane region" description="Helical" evidence="7">
    <location>
        <begin position="170"/>
        <end position="190"/>
    </location>
</feature>
<organism evidence="9 10">
    <name type="scientific">Periconia digitata</name>
    <dbReference type="NCBI Taxonomy" id="1303443"/>
    <lineage>
        <taxon>Eukaryota</taxon>
        <taxon>Fungi</taxon>
        <taxon>Dikarya</taxon>
        <taxon>Ascomycota</taxon>
        <taxon>Pezizomycotina</taxon>
        <taxon>Dothideomycetes</taxon>
        <taxon>Pleosporomycetidae</taxon>
        <taxon>Pleosporales</taxon>
        <taxon>Massarineae</taxon>
        <taxon>Periconiaceae</taxon>
        <taxon>Periconia</taxon>
    </lineage>
</organism>
<evidence type="ECO:0000256" key="1">
    <source>
        <dbReference type="ARBA" id="ARBA00004141"/>
    </source>
</evidence>
<dbReference type="PANTHER" id="PTHR23501:SF109">
    <property type="entry name" value="MAJOR FACILITATOR SUPERFAMILY (MFS) PROFILE DOMAIN-CONTAINING PROTEIN-RELATED"/>
    <property type="match status" value="1"/>
</dbReference>
<evidence type="ECO:0000259" key="8">
    <source>
        <dbReference type="PROSITE" id="PS50850"/>
    </source>
</evidence>
<dbReference type="AlphaFoldDB" id="A0A9W4XQW3"/>
<evidence type="ECO:0000256" key="5">
    <source>
        <dbReference type="ARBA" id="ARBA00023136"/>
    </source>
</evidence>
<feature type="transmembrane region" description="Helical" evidence="7">
    <location>
        <begin position="359"/>
        <end position="376"/>
    </location>
</feature>
<dbReference type="InterPro" id="IPR010573">
    <property type="entry name" value="MFS_Str1/Tri12-like"/>
</dbReference>
<protein>
    <recommendedName>
        <fullName evidence="8">Major facilitator superfamily (MFS) profile domain-containing protein</fullName>
    </recommendedName>
</protein>
<keyword evidence="3 7" id="KW-0812">Transmembrane</keyword>
<dbReference type="PROSITE" id="PS00216">
    <property type="entry name" value="SUGAR_TRANSPORT_1"/>
    <property type="match status" value="1"/>
</dbReference>
<dbReference type="SUPFAM" id="SSF103473">
    <property type="entry name" value="MFS general substrate transporter"/>
    <property type="match status" value="1"/>
</dbReference>
<dbReference type="OrthoDB" id="4161376at2759"/>
<dbReference type="PROSITE" id="PS50850">
    <property type="entry name" value="MFS"/>
    <property type="match status" value="1"/>
</dbReference>
<dbReference type="CDD" id="cd06179">
    <property type="entry name" value="MFS_TRI12_like"/>
    <property type="match status" value="1"/>
</dbReference>
<feature type="transmembrane region" description="Helical" evidence="7">
    <location>
        <begin position="297"/>
        <end position="319"/>
    </location>
</feature>
<feature type="transmembrane region" description="Helical" evidence="7">
    <location>
        <begin position="425"/>
        <end position="444"/>
    </location>
</feature>
<dbReference type="Proteomes" id="UP001152607">
    <property type="component" value="Unassembled WGS sequence"/>
</dbReference>
<dbReference type="Gene3D" id="1.20.1250.20">
    <property type="entry name" value="MFS general substrate transporter like domains"/>
    <property type="match status" value="2"/>
</dbReference>
<evidence type="ECO:0000256" key="4">
    <source>
        <dbReference type="ARBA" id="ARBA00022989"/>
    </source>
</evidence>
<proteinExistence type="predicted"/>
<evidence type="ECO:0000256" key="2">
    <source>
        <dbReference type="ARBA" id="ARBA00022448"/>
    </source>
</evidence>
<evidence type="ECO:0000256" key="3">
    <source>
        <dbReference type="ARBA" id="ARBA00022692"/>
    </source>
</evidence>
<dbReference type="InterPro" id="IPR005829">
    <property type="entry name" value="Sugar_transporter_CS"/>
</dbReference>
<dbReference type="GO" id="GO:0005886">
    <property type="term" value="C:plasma membrane"/>
    <property type="evidence" value="ECO:0007669"/>
    <property type="project" value="TreeGrafter"/>
</dbReference>
<comment type="caution">
    <text evidence="9">The sequence shown here is derived from an EMBL/GenBank/DDBJ whole genome shotgun (WGS) entry which is preliminary data.</text>
</comment>
<reference evidence="9" key="1">
    <citation type="submission" date="2023-01" db="EMBL/GenBank/DDBJ databases">
        <authorList>
            <person name="Van Ghelder C."/>
            <person name="Rancurel C."/>
        </authorList>
    </citation>
    <scope>NUCLEOTIDE SEQUENCE</scope>
    <source>
        <strain evidence="9">CNCM I-4278</strain>
    </source>
</reference>
<keyword evidence="4 7" id="KW-1133">Transmembrane helix</keyword>
<feature type="transmembrane region" description="Helical" evidence="7">
    <location>
        <begin position="450"/>
        <end position="478"/>
    </location>
</feature>
<dbReference type="InterPro" id="IPR053791">
    <property type="entry name" value="MFS_Tri12-like"/>
</dbReference>
<feature type="transmembrane region" description="Helical" evidence="7">
    <location>
        <begin position="202"/>
        <end position="222"/>
    </location>
</feature>
<comment type="subcellular location">
    <subcellularLocation>
        <location evidence="1">Membrane</location>
        <topology evidence="1">Multi-pass membrane protein</topology>
    </subcellularLocation>
</comment>
<sequence>MAAKMPKTSKEHIENISDSSFPCDEKNEAFNSIASNEQDTQVPRGYWTSFGFIGSCLAIILLGNSLFIGYSLPVIPPPTSTHMFLLRAFALTRIKKTTQVNILSVINTSIGPDSNIYLISLVNTLIKGVGLLLVGRISDLVGRRYFIIAGQVLGLVGGIIAATAKSVPTVIGANAFIGLAACAQVMYPLLIAEIVPNKYRGVSQCLVTFAVLPSLGFGPIVARCLVEFTVLGWRIVCAASIVLFVFCYHPPDFKQLQRGTTARQQLKRIDYGGFALYSGGLVCLLLALSWGGNQYPWKSAQCIATLILGVLGIIAFVLYGEQGVALSISDHSQTDPSQELYMPLPEPLLPMKLFKVRNYWVAVVVGSIGQMSYYALSVLWPTHITALYTKDNMTVGWMSCTTGTALAMGEVLTGPFLKKGGHAKAQLIASVVGLCVFCGVMSLSDENSQGQAIAVTVCIGLFIGWVELICIVVAGLVIPPEDIGAGSAFFASARAIGGTIATSIYVSIYTNKLSTLTPREVVPAVTSAGLPESSLNALFGAISQATAAALDSVPEMSASIKFTLAAAQKRAAAESLKNVYLSSLSFGFVALLVALFFSDVDQYLTGFVNKTVVDGKRKNEVVHTEKV</sequence>
<feature type="transmembrane region" description="Helical" evidence="7">
    <location>
        <begin position="146"/>
        <end position="164"/>
    </location>
</feature>
<feature type="transmembrane region" description="Helical" evidence="7">
    <location>
        <begin position="579"/>
        <end position="597"/>
    </location>
</feature>
<dbReference type="InterPro" id="IPR036259">
    <property type="entry name" value="MFS_trans_sf"/>
</dbReference>
<keyword evidence="2" id="KW-0813">Transport</keyword>
<name>A0A9W4XQW3_9PLEO</name>
<feature type="transmembrane region" description="Helical" evidence="7">
    <location>
        <begin position="228"/>
        <end position="248"/>
    </location>
</feature>
<accession>A0A9W4XQW3</accession>
<feature type="transmembrane region" description="Helical" evidence="7">
    <location>
        <begin position="116"/>
        <end position="134"/>
    </location>
</feature>
<feature type="domain" description="Major facilitator superfamily (MFS) profile" evidence="8">
    <location>
        <begin position="57"/>
        <end position="602"/>
    </location>
</feature>